<comment type="caution">
    <text evidence="2">The sequence shown here is derived from an EMBL/GenBank/DDBJ whole genome shotgun (WGS) entry which is preliminary data.</text>
</comment>
<dbReference type="Proteomes" id="UP000266673">
    <property type="component" value="Unassembled WGS sequence"/>
</dbReference>
<dbReference type="EMBL" id="QKWP01001924">
    <property type="protein sequence ID" value="RIB05759.1"/>
    <property type="molecule type" value="Genomic_DNA"/>
</dbReference>
<organism evidence="2 3">
    <name type="scientific">Gigaspora rosea</name>
    <dbReference type="NCBI Taxonomy" id="44941"/>
    <lineage>
        <taxon>Eukaryota</taxon>
        <taxon>Fungi</taxon>
        <taxon>Fungi incertae sedis</taxon>
        <taxon>Mucoromycota</taxon>
        <taxon>Glomeromycotina</taxon>
        <taxon>Glomeromycetes</taxon>
        <taxon>Diversisporales</taxon>
        <taxon>Gigasporaceae</taxon>
        <taxon>Gigaspora</taxon>
    </lineage>
</organism>
<keyword evidence="3" id="KW-1185">Reference proteome</keyword>
<evidence type="ECO:0000256" key="1">
    <source>
        <dbReference type="SAM" id="SignalP"/>
    </source>
</evidence>
<reference evidence="2 3" key="1">
    <citation type="submission" date="2018-06" db="EMBL/GenBank/DDBJ databases">
        <title>Comparative genomics reveals the genomic features of Rhizophagus irregularis, R. cerebriforme, R. diaphanum and Gigaspora rosea, and their symbiotic lifestyle signature.</title>
        <authorList>
            <person name="Morin E."/>
            <person name="San Clemente H."/>
            <person name="Chen E.C.H."/>
            <person name="De La Providencia I."/>
            <person name="Hainaut M."/>
            <person name="Kuo A."/>
            <person name="Kohler A."/>
            <person name="Murat C."/>
            <person name="Tang N."/>
            <person name="Roy S."/>
            <person name="Loubradou J."/>
            <person name="Henrissat B."/>
            <person name="Grigoriev I.V."/>
            <person name="Corradi N."/>
            <person name="Roux C."/>
            <person name="Martin F.M."/>
        </authorList>
    </citation>
    <scope>NUCLEOTIDE SEQUENCE [LARGE SCALE GENOMIC DNA]</scope>
    <source>
        <strain evidence="2 3">DAOM 194757</strain>
    </source>
</reference>
<feature type="signal peptide" evidence="1">
    <location>
        <begin position="1"/>
        <end position="20"/>
    </location>
</feature>
<feature type="chain" id="PRO_5017184508" description="Phosphatidylglycerol/phosphatidylinositol transfer protein" evidence="1">
    <location>
        <begin position="21"/>
        <end position="189"/>
    </location>
</feature>
<sequence length="189" mass="21164">MNKNFTLAFILLVTLSVINAQTQWDGCQDSEGNPIPQLNVAVTPDPPGVGSASFSISGNLGDSVPVLDMFFMYMNDTNSMVWDYGDFICGGDGQTPCQSVSNNNFEMDVTINFPVLMESINIVIYDTNMIPDESPFLGCVYGYFRDSRQLGTLPLTYSKFSQKFRNTTKYNFNSLDLIEKYSSTNFRIH</sequence>
<name>A0A397UAJ2_9GLOM</name>
<keyword evidence="1" id="KW-0732">Signal</keyword>
<accession>A0A397UAJ2</accession>
<evidence type="ECO:0000313" key="2">
    <source>
        <dbReference type="EMBL" id="RIB05759.1"/>
    </source>
</evidence>
<gene>
    <name evidence="2" type="ORF">C2G38_2117641</name>
</gene>
<proteinExistence type="predicted"/>
<dbReference type="AlphaFoldDB" id="A0A397UAJ2"/>
<evidence type="ECO:0000313" key="3">
    <source>
        <dbReference type="Proteomes" id="UP000266673"/>
    </source>
</evidence>
<protein>
    <recommendedName>
        <fullName evidence="4">Phosphatidylglycerol/phosphatidylinositol transfer protein</fullName>
    </recommendedName>
</protein>
<dbReference type="OrthoDB" id="10281763at2759"/>
<evidence type="ECO:0008006" key="4">
    <source>
        <dbReference type="Google" id="ProtNLM"/>
    </source>
</evidence>